<dbReference type="InterPro" id="IPR037682">
    <property type="entry name" value="TonB_C"/>
</dbReference>
<dbReference type="SUPFAM" id="SSF74653">
    <property type="entry name" value="TolA/TonB C-terminal domain"/>
    <property type="match status" value="1"/>
</dbReference>
<proteinExistence type="predicted"/>
<evidence type="ECO:0000313" key="3">
    <source>
        <dbReference type="Proteomes" id="UP000629420"/>
    </source>
</evidence>
<evidence type="ECO:0000313" key="2">
    <source>
        <dbReference type="EMBL" id="QQX77240.1"/>
    </source>
</evidence>
<keyword evidence="3" id="KW-1185">Reference proteome</keyword>
<dbReference type="Pfam" id="PF03544">
    <property type="entry name" value="TonB_C"/>
    <property type="match status" value="1"/>
</dbReference>
<accession>A0ABX7DSV5</accession>
<protein>
    <submittedName>
        <fullName evidence="2">Energy transducer TonB</fullName>
    </submittedName>
</protein>
<evidence type="ECO:0000259" key="1">
    <source>
        <dbReference type="Pfam" id="PF03544"/>
    </source>
</evidence>
<feature type="domain" description="TonB C-terminal" evidence="1">
    <location>
        <begin position="120"/>
        <end position="180"/>
    </location>
</feature>
<dbReference type="Proteomes" id="UP000629420">
    <property type="component" value="Chromosome"/>
</dbReference>
<name>A0ABX7DSV5_9FLAO</name>
<dbReference type="Gene3D" id="3.30.1150.10">
    <property type="match status" value="1"/>
</dbReference>
<sequence>METSKFYHLDVKNIGLYKITEKVIENLLPISKYKNIEGVTLYDTFNIELDFPLKKIPHTTKEKIYTLQSVEKSPEFPGCYADKNEELRVCMSENIKTHIANNFNVFLKPNSRVKKGNQRINIQFIINKNGFVDDIKVKAKFKELEKEAIRVIKSLPKMTPGKNGKESVDVLFLLPMTFKLQ</sequence>
<reference evidence="2 3" key="1">
    <citation type="submission" date="2021-01" db="EMBL/GenBank/DDBJ databases">
        <title>Aequorivita sp. strain KX20305, a bacterium isolated from the sediment collected at a cold seep field in South China Sea.</title>
        <authorList>
            <person name="Zhang H."/>
            <person name="Li C."/>
        </authorList>
    </citation>
    <scope>NUCLEOTIDE SEQUENCE [LARGE SCALE GENOMIC DNA]</scope>
    <source>
        <strain evidence="2 3">KX20305</strain>
    </source>
</reference>
<gene>
    <name evidence="2" type="ORF">JK629_02920</name>
</gene>
<dbReference type="RefSeq" id="WP_202337141.1">
    <property type="nucleotide sequence ID" value="NZ_CP068439.1"/>
</dbReference>
<organism evidence="2 3">
    <name type="scientific">Aequorivita iocasae</name>
    <dbReference type="NCBI Taxonomy" id="2803865"/>
    <lineage>
        <taxon>Bacteria</taxon>
        <taxon>Pseudomonadati</taxon>
        <taxon>Bacteroidota</taxon>
        <taxon>Flavobacteriia</taxon>
        <taxon>Flavobacteriales</taxon>
        <taxon>Flavobacteriaceae</taxon>
        <taxon>Aequorivita</taxon>
    </lineage>
</organism>
<dbReference type="EMBL" id="CP068439">
    <property type="protein sequence ID" value="QQX77240.1"/>
    <property type="molecule type" value="Genomic_DNA"/>
</dbReference>